<dbReference type="PANTHER" id="PTHR30137">
    <property type="entry name" value="LUCIFERASE-LIKE MONOOXYGENASE"/>
    <property type="match status" value="1"/>
</dbReference>
<dbReference type="Proteomes" id="UP000295444">
    <property type="component" value="Unassembled WGS sequence"/>
</dbReference>
<comment type="caution">
    <text evidence="3">The sequence shown here is derived from an EMBL/GenBank/DDBJ whole genome shotgun (WGS) entry which is preliminary data.</text>
</comment>
<dbReference type="NCBIfam" id="TIGR03558">
    <property type="entry name" value="oxido_grp_1"/>
    <property type="match status" value="1"/>
</dbReference>
<protein>
    <submittedName>
        <fullName evidence="3">Luciferase family oxidoreductase group 1</fullName>
    </submittedName>
</protein>
<dbReference type="AlphaFoldDB" id="A0A4R6SPH9"/>
<dbReference type="Gene3D" id="3.20.20.30">
    <property type="entry name" value="Luciferase-like domain"/>
    <property type="match status" value="1"/>
</dbReference>
<proteinExistence type="predicted"/>
<dbReference type="EMBL" id="SNXZ01000001">
    <property type="protein sequence ID" value="TDQ05490.1"/>
    <property type="molecule type" value="Genomic_DNA"/>
</dbReference>
<dbReference type="InterPro" id="IPR036661">
    <property type="entry name" value="Luciferase-like_sf"/>
</dbReference>
<accession>A0A4R6SPH9</accession>
<dbReference type="FunFam" id="3.20.20.30:FF:000002">
    <property type="entry name" value="LLM class flavin-dependent oxidoreductase"/>
    <property type="match status" value="1"/>
</dbReference>
<dbReference type="GO" id="GO:0005829">
    <property type="term" value="C:cytosol"/>
    <property type="evidence" value="ECO:0007669"/>
    <property type="project" value="TreeGrafter"/>
</dbReference>
<feature type="domain" description="Luciferase-like" evidence="2">
    <location>
        <begin position="7"/>
        <end position="296"/>
    </location>
</feature>
<gene>
    <name evidence="3" type="ORF">EV186_1011461</name>
</gene>
<dbReference type="SUPFAM" id="SSF51679">
    <property type="entry name" value="Bacterial luciferase-like"/>
    <property type="match status" value="1"/>
</dbReference>
<evidence type="ECO:0000256" key="1">
    <source>
        <dbReference type="ARBA" id="ARBA00007789"/>
    </source>
</evidence>
<dbReference type="CDD" id="cd00347">
    <property type="entry name" value="Flavin_utilizing_monoxygenases"/>
    <property type="match status" value="1"/>
</dbReference>
<dbReference type="Pfam" id="PF00296">
    <property type="entry name" value="Bac_luciferase"/>
    <property type="match status" value="1"/>
</dbReference>
<dbReference type="InterPro" id="IPR019949">
    <property type="entry name" value="CmoO-like"/>
</dbReference>
<sequence>MLDLVPIGEETDAATALAASVDLAKQAEAMGHRRYWVAEHHNMPGIASSAPAVLIARLAAATETMHIGSGGVMLPNHPPLVVAEQFGMLTAMFPGRVDLGIGRAPGTDPVTARALRRSAGPLSVEDFPAQLDELCGYFDGQPENLVNAVPAAGNRPEIWLLGSSGYSARLAARLGWPFAFAHHINPLDAAAAIALYRHEFRSSSILDSPHAMLCTSVVCARDTEHARYLAGPLALSRLNLRRGKPKPLASPKTAAQLEHNSIEQTIIDEAMATITLGDQATVAKRLSELVERTGADELMVTSMLADPADRLTSHSLVAEAMAAR</sequence>
<dbReference type="InterPro" id="IPR050766">
    <property type="entry name" value="Bact_Lucif_Oxidored"/>
</dbReference>
<reference evidence="3 4" key="1">
    <citation type="submission" date="2019-03" db="EMBL/GenBank/DDBJ databases">
        <title>Genomic Encyclopedia of Type Strains, Phase IV (KMG-IV): sequencing the most valuable type-strain genomes for metagenomic binning, comparative biology and taxonomic classification.</title>
        <authorList>
            <person name="Goeker M."/>
        </authorList>
    </citation>
    <scope>NUCLEOTIDE SEQUENCE [LARGE SCALE GENOMIC DNA]</scope>
    <source>
        <strain evidence="3 4">DSM 45361</strain>
    </source>
</reference>
<organism evidence="3 4">
    <name type="scientific">Labedaea rhizosphaerae</name>
    <dbReference type="NCBI Taxonomy" id="598644"/>
    <lineage>
        <taxon>Bacteria</taxon>
        <taxon>Bacillati</taxon>
        <taxon>Actinomycetota</taxon>
        <taxon>Actinomycetes</taxon>
        <taxon>Pseudonocardiales</taxon>
        <taxon>Pseudonocardiaceae</taxon>
        <taxon>Labedaea</taxon>
    </lineage>
</organism>
<dbReference type="InterPro" id="IPR011251">
    <property type="entry name" value="Luciferase-like_dom"/>
</dbReference>
<name>A0A4R6SPH9_LABRH</name>
<evidence type="ECO:0000313" key="4">
    <source>
        <dbReference type="Proteomes" id="UP000295444"/>
    </source>
</evidence>
<comment type="similarity">
    <text evidence="1">To bacterial alkanal monooxygenase alpha and beta chains.</text>
</comment>
<dbReference type="GO" id="GO:0016705">
    <property type="term" value="F:oxidoreductase activity, acting on paired donors, with incorporation or reduction of molecular oxygen"/>
    <property type="evidence" value="ECO:0007669"/>
    <property type="project" value="InterPro"/>
</dbReference>
<dbReference type="PANTHER" id="PTHR30137:SF6">
    <property type="entry name" value="LUCIFERASE-LIKE MONOOXYGENASE"/>
    <property type="match status" value="1"/>
</dbReference>
<keyword evidence="4" id="KW-1185">Reference proteome</keyword>
<evidence type="ECO:0000313" key="3">
    <source>
        <dbReference type="EMBL" id="TDQ05490.1"/>
    </source>
</evidence>
<evidence type="ECO:0000259" key="2">
    <source>
        <dbReference type="Pfam" id="PF00296"/>
    </source>
</evidence>